<name>A0A9X2A3H7_9BURK</name>
<reference evidence="1" key="1">
    <citation type="submission" date="2022-01" db="EMBL/GenBank/DDBJ databases">
        <title>Genome sequence and assembly of Parabukholderia sp. RG36.</title>
        <authorList>
            <person name="Chhetri G."/>
        </authorList>
    </citation>
    <scope>NUCLEOTIDE SEQUENCE</scope>
    <source>
        <strain evidence="1">RG36</strain>
    </source>
</reference>
<evidence type="ECO:0000313" key="1">
    <source>
        <dbReference type="EMBL" id="MCG5079131.1"/>
    </source>
</evidence>
<proteinExistence type="predicted"/>
<feature type="non-terminal residue" evidence="1">
    <location>
        <position position="104"/>
    </location>
</feature>
<dbReference type="AlphaFoldDB" id="A0A9X2A3H7"/>
<sequence length="104" mass="11723">MNPGQASTCREKVIGKVLTLDRTLEELLPYVLYLLGMEEQESALLAMDPQIRRERTFDAITRLLEGDPLRRTVLRLGFTLGCVLQSVLPRGLSTGGRRVGYHDH</sequence>
<keyword evidence="2" id="KW-1185">Reference proteome</keyword>
<dbReference type="EMBL" id="JAKLJA010000118">
    <property type="protein sequence ID" value="MCG5079131.1"/>
    <property type="molecule type" value="Genomic_DNA"/>
</dbReference>
<protein>
    <submittedName>
        <fullName evidence="1">Uncharacterized protein</fullName>
    </submittedName>
</protein>
<dbReference type="Proteomes" id="UP001139308">
    <property type="component" value="Unassembled WGS sequence"/>
</dbReference>
<evidence type="ECO:0000313" key="2">
    <source>
        <dbReference type="Proteomes" id="UP001139308"/>
    </source>
</evidence>
<gene>
    <name evidence="1" type="ORF">L5014_38505</name>
</gene>
<organism evidence="1 2">
    <name type="scientific">Paraburkholderia tagetis</name>
    <dbReference type="NCBI Taxonomy" id="2913261"/>
    <lineage>
        <taxon>Bacteria</taxon>
        <taxon>Pseudomonadati</taxon>
        <taxon>Pseudomonadota</taxon>
        <taxon>Betaproteobacteria</taxon>
        <taxon>Burkholderiales</taxon>
        <taxon>Burkholderiaceae</taxon>
        <taxon>Paraburkholderia</taxon>
    </lineage>
</organism>
<comment type="caution">
    <text evidence="1">The sequence shown here is derived from an EMBL/GenBank/DDBJ whole genome shotgun (WGS) entry which is preliminary data.</text>
</comment>
<accession>A0A9X2A3H7</accession>